<dbReference type="GO" id="GO:0008168">
    <property type="term" value="F:methyltransferase activity"/>
    <property type="evidence" value="ECO:0007669"/>
    <property type="project" value="UniProtKB-KW"/>
</dbReference>
<dbReference type="EMBL" id="JAGTXB010000002">
    <property type="protein sequence ID" value="MBS0026713.1"/>
    <property type="molecule type" value="Genomic_DNA"/>
</dbReference>
<dbReference type="GO" id="GO:0032259">
    <property type="term" value="P:methylation"/>
    <property type="evidence" value="ECO:0007669"/>
    <property type="project" value="UniProtKB-KW"/>
</dbReference>
<reference evidence="8 9" key="1">
    <citation type="submission" date="2021-04" db="EMBL/GenBank/DDBJ databases">
        <title>Chitinophaga sp. nov., isolated from the rhizosphere soil.</title>
        <authorList>
            <person name="He S."/>
        </authorList>
    </citation>
    <scope>NUCLEOTIDE SEQUENCE [LARGE SCALE GENOMIC DNA]</scope>
    <source>
        <strain evidence="8 9">2R12</strain>
    </source>
</reference>
<gene>
    <name evidence="8" type="ORF">KE626_05295</name>
</gene>
<evidence type="ECO:0000256" key="5">
    <source>
        <dbReference type="ARBA" id="ARBA00022747"/>
    </source>
</evidence>
<comment type="caution">
    <text evidence="8">The sequence shown here is derived from an EMBL/GenBank/DDBJ whole genome shotgun (WGS) entry which is preliminary data.</text>
</comment>
<sequence length="990" mass="114515">MASIKSIHNKLGLNKSNGLVLSEDKDIALVRKIDKIINNPLTKPHSVFCMGDKPFILFYEKPKDRNGLFKAVWNLNEIPIVIIVEDTTVDIYNGFEYLKTESSLALISNSNGLSDFEYLKLVTGDTWEKYASNLNYKNRVDFKLLENIKAAREILINDCNIDDHTANALLGKSIFVRYLIDRNVRIGYKSDPKEWTTAEYCEILSDKQATFDFFSYLQQQFNGDLFQIEDSSTIGPLALNTVRDLLLGVTLQSGQLSLFDVFDFSIIPVEFISNVYELFIGHEEQATSGAYYTPLFLVEYIVSQTVTKYFEINKTDYNCKVLDPACGSGIFLVETLRVLIEKFNALNPNILKDSDKYREILRKISEDNIYGIDKDKSAVSVAIFSVYLTLLDYQSPRDIENFRFPKLYGKNFFSADFFDTNHEFNAVLKKSEFKYILGNPPWKRGGGDGERKPLFEKYIKQRKISEGHPIIPICISNNEIAQAFLLRVSDFSTPSTNASLIVTSKTLYNINAQSFRKYFLTNYLVDKIFELSPVRREVFNKSNDPAIAPAVIIFYKYAFGTETNVNYLDHYSVKPNRFFSLFNLFVINRTDIKKVSQNLLLSKDWLWKTLLYGHYLDYNFLLRLEGYQTIDERILEKKFLKGQGFQNGSDKNPVGDLAKLKLLSPDCIQPFFVRNDLQPFKDKHLHRIREKQLYYGIRLLIKKGLTNELKSVAAICDIDCLYKDSVTGVKANVKEDLSDLRNISGLMQSDLFSYYAIHKFSSPGVEREQAFNEEKFSFPFSDLIEITGVVQEIEEDLALHKNGMFRENQQNVLRRKLNLTVYEALHLSNIEKALVDFTTKYTIPSILQKNCGELYKTIQFKDEYLEAYINVFYSKFSNIFNNKKSFNIEVWHTSHVIGIFFRVDSLQSQKSSVEWLNKANDDLLKLIISLGHDKISDKLFIQKDVRGFEKDYFYIFKPNERKVWHKALAYLDLNDFMDAILKTGKTHESI</sequence>
<feature type="domain" description="DNA methylase adenine-specific" evidence="7">
    <location>
        <begin position="272"/>
        <end position="569"/>
    </location>
</feature>
<dbReference type="InterPro" id="IPR050953">
    <property type="entry name" value="N4_N6_ade-DNA_methylase"/>
</dbReference>
<dbReference type="Gene3D" id="3.40.50.150">
    <property type="entry name" value="Vaccinia Virus protein VP39"/>
    <property type="match status" value="1"/>
</dbReference>
<comment type="similarity">
    <text evidence="1">Belongs to the N(4)/N(6)-methyltransferase family.</text>
</comment>
<dbReference type="Pfam" id="PF02384">
    <property type="entry name" value="N6_Mtase"/>
    <property type="match status" value="1"/>
</dbReference>
<keyword evidence="5" id="KW-0680">Restriction system</keyword>
<dbReference type="InterPro" id="IPR029063">
    <property type="entry name" value="SAM-dependent_MTases_sf"/>
</dbReference>
<proteinExistence type="inferred from homology"/>
<dbReference type="PRINTS" id="PR00507">
    <property type="entry name" value="N12N6MTFRASE"/>
</dbReference>
<dbReference type="InterPro" id="IPR002052">
    <property type="entry name" value="DNA_methylase_N6_adenine_CS"/>
</dbReference>
<evidence type="ECO:0000313" key="9">
    <source>
        <dbReference type="Proteomes" id="UP000676386"/>
    </source>
</evidence>
<dbReference type="PANTHER" id="PTHR33841:SF1">
    <property type="entry name" value="DNA METHYLTRANSFERASE A"/>
    <property type="match status" value="1"/>
</dbReference>
<evidence type="ECO:0000256" key="2">
    <source>
        <dbReference type="ARBA" id="ARBA00011900"/>
    </source>
</evidence>
<evidence type="ECO:0000256" key="6">
    <source>
        <dbReference type="ARBA" id="ARBA00047942"/>
    </source>
</evidence>
<keyword evidence="3 8" id="KW-0489">Methyltransferase</keyword>
<keyword evidence="4" id="KW-0808">Transferase</keyword>
<name>A0ABS5IV09_9BACT</name>
<dbReference type="RefSeq" id="WP_211971822.1">
    <property type="nucleotide sequence ID" value="NZ_CBFHAM010000028.1"/>
</dbReference>
<organism evidence="8 9">
    <name type="scientific">Chitinophaga hostae</name>
    <dbReference type="NCBI Taxonomy" id="2831022"/>
    <lineage>
        <taxon>Bacteria</taxon>
        <taxon>Pseudomonadati</taxon>
        <taxon>Bacteroidota</taxon>
        <taxon>Chitinophagia</taxon>
        <taxon>Chitinophagales</taxon>
        <taxon>Chitinophagaceae</taxon>
        <taxon>Chitinophaga</taxon>
    </lineage>
</organism>
<dbReference type="EC" id="2.1.1.72" evidence="2"/>
<dbReference type="InterPro" id="IPR003356">
    <property type="entry name" value="DNA_methylase_A-5"/>
</dbReference>
<keyword evidence="9" id="KW-1185">Reference proteome</keyword>
<accession>A0ABS5IV09</accession>
<evidence type="ECO:0000256" key="4">
    <source>
        <dbReference type="ARBA" id="ARBA00022679"/>
    </source>
</evidence>
<evidence type="ECO:0000256" key="1">
    <source>
        <dbReference type="ARBA" id="ARBA00006594"/>
    </source>
</evidence>
<evidence type="ECO:0000313" key="8">
    <source>
        <dbReference type="EMBL" id="MBS0026713.1"/>
    </source>
</evidence>
<dbReference type="PANTHER" id="PTHR33841">
    <property type="entry name" value="DNA METHYLTRANSFERASE YEEA-RELATED"/>
    <property type="match status" value="1"/>
</dbReference>
<dbReference type="SUPFAM" id="SSF53335">
    <property type="entry name" value="S-adenosyl-L-methionine-dependent methyltransferases"/>
    <property type="match status" value="1"/>
</dbReference>
<comment type="catalytic activity">
    <reaction evidence="6">
        <text>a 2'-deoxyadenosine in DNA + S-adenosyl-L-methionine = an N(6)-methyl-2'-deoxyadenosine in DNA + S-adenosyl-L-homocysteine + H(+)</text>
        <dbReference type="Rhea" id="RHEA:15197"/>
        <dbReference type="Rhea" id="RHEA-COMP:12418"/>
        <dbReference type="Rhea" id="RHEA-COMP:12419"/>
        <dbReference type="ChEBI" id="CHEBI:15378"/>
        <dbReference type="ChEBI" id="CHEBI:57856"/>
        <dbReference type="ChEBI" id="CHEBI:59789"/>
        <dbReference type="ChEBI" id="CHEBI:90615"/>
        <dbReference type="ChEBI" id="CHEBI:90616"/>
        <dbReference type="EC" id="2.1.1.72"/>
    </reaction>
</comment>
<dbReference type="PROSITE" id="PS00092">
    <property type="entry name" value="N6_MTASE"/>
    <property type="match status" value="1"/>
</dbReference>
<evidence type="ECO:0000256" key="3">
    <source>
        <dbReference type="ARBA" id="ARBA00022603"/>
    </source>
</evidence>
<evidence type="ECO:0000259" key="7">
    <source>
        <dbReference type="Pfam" id="PF02384"/>
    </source>
</evidence>
<protein>
    <recommendedName>
        <fullName evidence="2">site-specific DNA-methyltransferase (adenine-specific)</fullName>
        <ecNumber evidence="2">2.1.1.72</ecNumber>
    </recommendedName>
</protein>
<dbReference type="Proteomes" id="UP000676386">
    <property type="component" value="Unassembled WGS sequence"/>
</dbReference>